<dbReference type="EMBL" id="JARUPT010000992">
    <property type="protein sequence ID" value="KAK0367992.1"/>
    <property type="molecule type" value="Genomic_DNA"/>
</dbReference>
<sequence length="127" mass="14807">MRDNRDDDEGYGSSRDTSEQEFPERRHDDVLNKDMLKRRLKHFQLSDTDSNHATVIIGDRFSRLMAGYFKECLDDSGEFELTEYMYATRLLLLRLLTMVGMRTMSALEILSIVCFFVLSELPLHGAF</sequence>
<keyword evidence="2" id="KW-0812">Transmembrane</keyword>
<name>A0ABQ9PA40_9PEZI</name>
<gene>
    <name evidence="3" type="ORF">CLIM01_14654</name>
</gene>
<feature type="transmembrane region" description="Helical" evidence="2">
    <location>
        <begin position="91"/>
        <end position="118"/>
    </location>
</feature>
<protein>
    <submittedName>
        <fullName evidence="3">Uncharacterized protein</fullName>
    </submittedName>
</protein>
<organism evidence="3 4">
    <name type="scientific">Colletotrichum limetticola</name>
    <dbReference type="NCBI Taxonomy" id="1209924"/>
    <lineage>
        <taxon>Eukaryota</taxon>
        <taxon>Fungi</taxon>
        <taxon>Dikarya</taxon>
        <taxon>Ascomycota</taxon>
        <taxon>Pezizomycotina</taxon>
        <taxon>Sordariomycetes</taxon>
        <taxon>Hypocreomycetidae</taxon>
        <taxon>Glomerellales</taxon>
        <taxon>Glomerellaceae</taxon>
        <taxon>Colletotrichum</taxon>
        <taxon>Colletotrichum acutatum species complex</taxon>
    </lineage>
</organism>
<reference evidence="3" key="1">
    <citation type="submission" date="2023-04" db="EMBL/GenBank/DDBJ databases">
        <title>Colletotrichum limetticola genome sequence.</title>
        <authorList>
            <person name="Baroncelli R."/>
        </authorList>
    </citation>
    <scope>NUCLEOTIDE SEQUENCE</scope>
    <source>
        <strain evidence="3">KLA-Anderson</strain>
    </source>
</reference>
<proteinExistence type="predicted"/>
<feature type="compositionally biased region" description="Basic and acidic residues" evidence="1">
    <location>
        <begin position="16"/>
        <end position="28"/>
    </location>
</feature>
<accession>A0ABQ9PA40</accession>
<dbReference type="Proteomes" id="UP001169217">
    <property type="component" value="Unassembled WGS sequence"/>
</dbReference>
<feature type="compositionally biased region" description="Acidic residues" evidence="1">
    <location>
        <begin position="1"/>
        <end position="10"/>
    </location>
</feature>
<evidence type="ECO:0000313" key="4">
    <source>
        <dbReference type="Proteomes" id="UP001169217"/>
    </source>
</evidence>
<evidence type="ECO:0000313" key="3">
    <source>
        <dbReference type="EMBL" id="KAK0367992.1"/>
    </source>
</evidence>
<evidence type="ECO:0000256" key="1">
    <source>
        <dbReference type="SAM" id="MobiDB-lite"/>
    </source>
</evidence>
<feature type="region of interest" description="Disordered" evidence="1">
    <location>
        <begin position="1"/>
        <end position="28"/>
    </location>
</feature>
<keyword evidence="2" id="KW-1133">Transmembrane helix</keyword>
<comment type="caution">
    <text evidence="3">The sequence shown here is derived from an EMBL/GenBank/DDBJ whole genome shotgun (WGS) entry which is preliminary data.</text>
</comment>
<keyword evidence="2" id="KW-0472">Membrane</keyword>
<evidence type="ECO:0000256" key="2">
    <source>
        <dbReference type="SAM" id="Phobius"/>
    </source>
</evidence>
<keyword evidence="4" id="KW-1185">Reference proteome</keyword>